<accession>A0ABN8MNH0</accession>
<sequence length="149" mass="16346">MDIKDGTTKLTFEYELSGTTATAYSIYALTLYEQDVELIQKDGSKLLPMAMPIVKKAAAPLVSGALSGLASLGVDKIFGKGQRGGFLIPMDKIAQLMTEKFCVYCQEVTRHYVNQYGCFECCNCEPLSESDYESDSSQDTYVPDSSDSD</sequence>
<reference evidence="2 3" key="1">
    <citation type="submission" date="2022-05" db="EMBL/GenBank/DDBJ databases">
        <authorList>
            <consortium name="Genoscope - CEA"/>
            <person name="William W."/>
        </authorList>
    </citation>
    <scope>NUCLEOTIDE SEQUENCE [LARGE SCALE GENOMIC DNA]</scope>
</reference>
<proteinExistence type="predicted"/>
<dbReference type="EMBL" id="CALNXI010000585">
    <property type="protein sequence ID" value="CAH3029658.1"/>
    <property type="molecule type" value="Genomic_DNA"/>
</dbReference>
<feature type="region of interest" description="Disordered" evidence="1">
    <location>
        <begin position="129"/>
        <end position="149"/>
    </location>
</feature>
<dbReference type="Proteomes" id="UP001159427">
    <property type="component" value="Unassembled WGS sequence"/>
</dbReference>
<gene>
    <name evidence="2" type="ORF">PEVE_00036523</name>
</gene>
<protein>
    <submittedName>
        <fullName evidence="2">Uncharacterized protein</fullName>
    </submittedName>
</protein>
<name>A0ABN8MNH0_9CNID</name>
<organism evidence="2 3">
    <name type="scientific">Porites evermanni</name>
    <dbReference type="NCBI Taxonomy" id="104178"/>
    <lineage>
        <taxon>Eukaryota</taxon>
        <taxon>Metazoa</taxon>
        <taxon>Cnidaria</taxon>
        <taxon>Anthozoa</taxon>
        <taxon>Hexacorallia</taxon>
        <taxon>Scleractinia</taxon>
        <taxon>Fungiina</taxon>
        <taxon>Poritidae</taxon>
        <taxon>Porites</taxon>
    </lineage>
</organism>
<feature type="compositionally biased region" description="Polar residues" evidence="1">
    <location>
        <begin position="138"/>
        <end position="149"/>
    </location>
</feature>
<comment type="caution">
    <text evidence="2">The sequence shown here is derived from an EMBL/GenBank/DDBJ whole genome shotgun (WGS) entry which is preliminary data.</text>
</comment>
<evidence type="ECO:0000313" key="3">
    <source>
        <dbReference type="Proteomes" id="UP001159427"/>
    </source>
</evidence>
<keyword evidence="3" id="KW-1185">Reference proteome</keyword>
<evidence type="ECO:0000313" key="2">
    <source>
        <dbReference type="EMBL" id="CAH3029658.1"/>
    </source>
</evidence>
<evidence type="ECO:0000256" key="1">
    <source>
        <dbReference type="SAM" id="MobiDB-lite"/>
    </source>
</evidence>